<dbReference type="AlphaFoldDB" id="A0AAV2N668"/>
<evidence type="ECO:0000313" key="1">
    <source>
        <dbReference type="EMBL" id="CAL1675168.1"/>
    </source>
</evidence>
<sequence length="81" mass="9121">MSSVRDVDLGTKLAMNSTSVEKGANSQRFYGCAYNENETNVRKADGEIDEMYAKDVAAKRHTHILPRDDNERLESSTAFTY</sequence>
<dbReference type="Proteomes" id="UP001497644">
    <property type="component" value="Chromosome 10"/>
</dbReference>
<organism evidence="1 2">
    <name type="scientific">Lasius platythorax</name>
    <dbReference type="NCBI Taxonomy" id="488582"/>
    <lineage>
        <taxon>Eukaryota</taxon>
        <taxon>Metazoa</taxon>
        <taxon>Ecdysozoa</taxon>
        <taxon>Arthropoda</taxon>
        <taxon>Hexapoda</taxon>
        <taxon>Insecta</taxon>
        <taxon>Pterygota</taxon>
        <taxon>Neoptera</taxon>
        <taxon>Endopterygota</taxon>
        <taxon>Hymenoptera</taxon>
        <taxon>Apocrita</taxon>
        <taxon>Aculeata</taxon>
        <taxon>Formicoidea</taxon>
        <taxon>Formicidae</taxon>
        <taxon>Formicinae</taxon>
        <taxon>Lasius</taxon>
        <taxon>Lasius</taxon>
    </lineage>
</organism>
<proteinExistence type="predicted"/>
<evidence type="ECO:0000313" key="2">
    <source>
        <dbReference type="Proteomes" id="UP001497644"/>
    </source>
</evidence>
<dbReference type="EMBL" id="OZ034833">
    <property type="protein sequence ID" value="CAL1675168.1"/>
    <property type="molecule type" value="Genomic_DNA"/>
</dbReference>
<reference evidence="1" key="1">
    <citation type="submission" date="2024-04" db="EMBL/GenBank/DDBJ databases">
        <authorList>
            <consortium name="Molecular Ecology Group"/>
        </authorList>
    </citation>
    <scope>NUCLEOTIDE SEQUENCE</scope>
</reference>
<name>A0AAV2N668_9HYME</name>
<protein>
    <submittedName>
        <fullName evidence="1">Uncharacterized protein</fullName>
    </submittedName>
</protein>
<accession>A0AAV2N668</accession>
<keyword evidence="2" id="KW-1185">Reference proteome</keyword>
<gene>
    <name evidence="1" type="ORF">LPLAT_LOCUS1652</name>
</gene>